<feature type="non-terminal residue" evidence="1">
    <location>
        <position position="1"/>
    </location>
</feature>
<evidence type="ECO:0000313" key="1">
    <source>
        <dbReference type="EMBL" id="CAA9368645.1"/>
    </source>
</evidence>
<reference evidence="1" key="1">
    <citation type="submission" date="2020-02" db="EMBL/GenBank/DDBJ databases">
        <authorList>
            <person name="Meier V. D."/>
        </authorList>
    </citation>
    <scope>NUCLEOTIDE SEQUENCE</scope>
    <source>
        <strain evidence="1">AVDCRST_MAG84</strain>
    </source>
</reference>
<dbReference type="AlphaFoldDB" id="A0A6J4MVN4"/>
<gene>
    <name evidence="1" type="ORF">AVDCRST_MAG84-4097</name>
</gene>
<accession>A0A6J4MVN4</accession>
<sequence length="31" mass="3470">NFDFPKMLIEAADKALYRAKSGGRDRVAISE</sequence>
<dbReference type="Gene3D" id="3.30.70.270">
    <property type="match status" value="1"/>
</dbReference>
<dbReference type="InterPro" id="IPR043128">
    <property type="entry name" value="Rev_trsase/Diguanyl_cyclase"/>
</dbReference>
<proteinExistence type="predicted"/>
<name>A0A6J4MVN4_9CYAN</name>
<organism evidence="1">
    <name type="scientific">uncultured Microcoleus sp</name>
    <dbReference type="NCBI Taxonomy" id="259945"/>
    <lineage>
        <taxon>Bacteria</taxon>
        <taxon>Bacillati</taxon>
        <taxon>Cyanobacteriota</taxon>
        <taxon>Cyanophyceae</taxon>
        <taxon>Oscillatoriophycideae</taxon>
        <taxon>Oscillatoriales</taxon>
        <taxon>Microcoleaceae</taxon>
        <taxon>Microcoleus</taxon>
        <taxon>environmental samples</taxon>
    </lineage>
</organism>
<protein>
    <submittedName>
        <fullName evidence="1">Diguanylate cyclase with PAS/PAC and GAF sensors</fullName>
    </submittedName>
</protein>
<dbReference type="EMBL" id="CADCTZ010000843">
    <property type="protein sequence ID" value="CAA9368645.1"/>
    <property type="molecule type" value="Genomic_DNA"/>
</dbReference>